<dbReference type="Proteomes" id="UP000035648">
    <property type="component" value="Chromosome"/>
</dbReference>
<dbReference type="Pfam" id="PF13196">
    <property type="entry name" value="DUF4012"/>
    <property type="match status" value="1"/>
</dbReference>
<dbReference type="STRING" id="1618337.UT28_C0001G0882"/>
<dbReference type="EMBL" id="CP011213">
    <property type="protein sequence ID" value="AKM82659.1"/>
    <property type="molecule type" value="Genomic_DNA"/>
</dbReference>
<protein>
    <recommendedName>
        <fullName evidence="3">DUF4012 domain-containing protein</fullName>
    </recommendedName>
</protein>
<gene>
    <name evidence="1" type="ORF">UT28_C0001G0882</name>
</gene>
<dbReference type="InterPro" id="IPR025101">
    <property type="entry name" value="DUF4012"/>
</dbReference>
<evidence type="ECO:0000313" key="2">
    <source>
        <dbReference type="Proteomes" id="UP000035648"/>
    </source>
</evidence>
<dbReference type="KEGG" id="bbgw:UT28_C0001G0882"/>
<evidence type="ECO:0000313" key="1">
    <source>
        <dbReference type="EMBL" id="AKM82659.1"/>
    </source>
</evidence>
<evidence type="ECO:0008006" key="3">
    <source>
        <dbReference type="Google" id="ProtNLM"/>
    </source>
</evidence>
<reference evidence="1 2" key="1">
    <citation type="journal article" date="2015" name="Nature">
        <title>rRNA introns, odd ribosomes, and small enigmatic genomes across a large radiation of phyla.</title>
        <authorList>
            <person name="Brown C.T."/>
            <person name="Hug L.A."/>
            <person name="Thomas B.C."/>
            <person name="Sharon I."/>
            <person name="Castelle C.J."/>
            <person name="Singh A."/>
            <person name="Wilkins M.J."/>
            <person name="Williams K.H."/>
            <person name="Banfield J.F."/>
        </authorList>
    </citation>
    <scope>NUCLEOTIDE SEQUENCE [LARGE SCALE GENOMIC DNA]</scope>
</reference>
<accession>A0A0G4B454</accession>
<dbReference type="AlphaFoldDB" id="A0A0G4B454"/>
<organism evidence="1 2">
    <name type="scientific">Berkelbacteria bacterium GW2011_GWE1_39_12</name>
    <dbReference type="NCBI Taxonomy" id="1618337"/>
    <lineage>
        <taxon>Bacteria</taxon>
        <taxon>Candidatus Berkelbacteria</taxon>
    </lineage>
</organism>
<proteinExistence type="predicted"/>
<sequence length="448" mass="50092">MEKKTSFRSFDSIRSKKKIAPIKHAAKPKKSSHKNWSWLILLLVPVFVFLSLLCVSKVVDKVKVAQMFRSGRYLVLFQNNAELRPSGGFIGSFAVIEFRNFTIKKIDFNSNITKLDKAYVADHSVPAPAPLGQIASGNWAMRDSNFAVSFPEAAQKVEWFYSQETGDSVDGVISINASVLRDFLKITGPMTLSDPAVTIDSGNFFTELTNQIENEYFDSTENQQTNEPKEILKTMMPEVLKRALSINKIKLYEFVYVSFKEKQIQFFSNDPAIEQSIKDLGLGGEVKDFDKDYLQVNVANIGGSKSSQNINENLEYEVINQNGLMMSDLTITRKHIGTGVWPDGVNRSWVKVLVPKNTILKSADLDGSDITAKVESGEEAGKTYFASWVITKPQTTSVLHLNYQLPISPENYAVLLQKQSGNCGDLVRVLLNNNLLYNGVLNSDTVVK</sequence>
<name>A0A0G4B454_9BACT</name>